<gene>
    <name evidence="12" type="primary">lysA</name>
    <name evidence="17" type="ORF">B4110_2436</name>
</gene>
<dbReference type="InterPro" id="IPR029066">
    <property type="entry name" value="PLP-binding_barrel"/>
</dbReference>
<keyword evidence="3 12" id="KW-0210">Decarboxylase</keyword>
<dbReference type="InterPro" id="IPR009006">
    <property type="entry name" value="Ala_racemase/Decarboxylase_C"/>
</dbReference>
<dbReference type="RefSeq" id="WP_062677624.1">
    <property type="nucleotide sequence ID" value="NZ_LQYW01000031.1"/>
</dbReference>
<dbReference type="PROSITE" id="PS00879">
    <property type="entry name" value="ODR_DC_2_2"/>
    <property type="match status" value="1"/>
</dbReference>
<keyword evidence="4 12" id="KW-0663">Pyridoxal phosphate</keyword>
<evidence type="ECO:0000256" key="13">
    <source>
        <dbReference type="PIRSR" id="PIRSR600183-50"/>
    </source>
</evidence>
<feature type="binding site" evidence="12">
    <location>
        <position position="330"/>
    </location>
    <ligand>
        <name>substrate</name>
    </ligand>
</feature>
<evidence type="ECO:0000256" key="12">
    <source>
        <dbReference type="HAMAP-Rule" id="MF_02120"/>
    </source>
</evidence>
<dbReference type="UniPathway" id="UPA00034">
    <property type="reaction ID" value="UER00027"/>
</dbReference>
<evidence type="ECO:0000256" key="3">
    <source>
        <dbReference type="ARBA" id="ARBA00022793"/>
    </source>
</evidence>
<proteinExistence type="inferred from homology"/>
<dbReference type="HAMAP" id="MF_02120">
    <property type="entry name" value="LysA"/>
    <property type="match status" value="1"/>
</dbReference>
<dbReference type="GO" id="GO:0030170">
    <property type="term" value="F:pyridoxal phosphate binding"/>
    <property type="evidence" value="ECO:0007669"/>
    <property type="project" value="UniProtKB-UniRule"/>
</dbReference>
<reference evidence="17 18" key="1">
    <citation type="submission" date="2016-01" db="EMBL/GenBank/DDBJ databases">
        <title>Draft Genome Sequences of Seven Thermophilic Sporeformers Isolated from Foods.</title>
        <authorList>
            <person name="Berendsen E.M."/>
            <person name="Wells-Bennik M.H."/>
            <person name="Krawcyk A.O."/>
            <person name="De Jong A."/>
            <person name="Holsappel S."/>
            <person name="Eijlander R.T."/>
            <person name="Kuipers O.P."/>
        </authorList>
    </citation>
    <scope>NUCLEOTIDE SEQUENCE [LARGE SCALE GENOMIC DNA]</scope>
    <source>
        <strain evidence="17 18">B4110</strain>
    </source>
</reference>
<dbReference type="SUPFAM" id="SSF51419">
    <property type="entry name" value="PLP-binding barrel"/>
    <property type="match status" value="1"/>
</dbReference>
<feature type="binding site" evidence="12">
    <location>
        <position position="390"/>
    </location>
    <ligand>
        <name>pyridoxal 5'-phosphate</name>
        <dbReference type="ChEBI" id="CHEBI:597326"/>
    </ligand>
</feature>
<dbReference type="GO" id="GO:0009089">
    <property type="term" value="P:lysine biosynthetic process via diaminopimelate"/>
    <property type="evidence" value="ECO:0007669"/>
    <property type="project" value="UniProtKB-UniRule"/>
</dbReference>
<comment type="similarity">
    <text evidence="9 12">Belongs to the Orn/Lys/Arg decarboxylase class-II family. LysA subfamily.</text>
</comment>
<keyword evidence="6 12" id="KW-0456">Lyase</keyword>
<feature type="modified residue" description="N6-(pyridoxal phosphate)lysine" evidence="12 13">
    <location>
        <position position="66"/>
    </location>
</feature>
<feature type="binding site" evidence="12">
    <location>
        <begin position="290"/>
        <end position="293"/>
    </location>
    <ligand>
        <name>pyridoxal 5'-phosphate</name>
        <dbReference type="ChEBI" id="CHEBI:597326"/>
    </ligand>
</feature>
<dbReference type="InterPro" id="IPR022644">
    <property type="entry name" value="De-COase2_N"/>
</dbReference>
<evidence type="ECO:0000256" key="10">
    <source>
        <dbReference type="ARBA" id="ARBA00066427"/>
    </source>
</evidence>
<comment type="subunit">
    <text evidence="12">Homodimer.</text>
</comment>
<comment type="pathway">
    <text evidence="8 12 14">Amino-acid biosynthesis; L-lysine biosynthesis via DAP pathway; L-lysine from DL-2,6-diaminopimelate: step 1/1.</text>
</comment>
<dbReference type="Gene3D" id="3.20.20.10">
    <property type="entry name" value="Alanine racemase"/>
    <property type="match status" value="1"/>
</dbReference>
<accession>A0A150N500</accession>
<comment type="function">
    <text evidence="12">Specifically catalyzes the decarboxylation of meso-diaminopimelate (meso-DAP) to L-lysine.</text>
</comment>
<dbReference type="InterPro" id="IPR022657">
    <property type="entry name" value="De-COase2_CS"/>
</dbReference>
<dbReference type="NCBIfam" id="TIGR01048">
    <property type="entry name" value="lysA"/>
    <property type="match status" value="1"/>
</dbReference>
<evidence type="ECO:0000259" key="15">
    <source>
        <dbReference type="Pfam" id="PF00278"/>
    </source>
</evidence>
<dbReference type="PANTHER" id="PTHR43727">
    <property type="entry name" value="DIAMINOPIMELATE DECARBOXYLASE"/>
    <property type="match status" value="1"/>
</dbReference>
<dbReference type="CDD" id="cd06828">
    <property type="entry name" value="PLPDE_III_DapDC"/>
    <property type="match status" value="1"/>
</dbReference>
<evidence type="ECO:0000259" key="16">
    <source>
        <dbReference type="Pfam" id="PF02784"/>
    </source>
</evidence>
<dbReference type="PATRIC" id="fig|153151.4.peg.1921"/>
<feature type="active site" description="Proton donor" evidence="13">
    <location>
        <position position="361"/>
    </location>
</feature>
<feature type="binding site" evidence="12">
    <location>
        <position position="293"/>
    </location>
    <ligand>
        <name>substrate</name>
    </ligand>
</feature>
<comment type="catalytic activity">
    <reaction evidence="7 12 14">
        <text>meso-2,6-diaminopimelate + H(+) = L-lysine + CO2</text>
        <dbReference type="Rhea" id="RHEA:15101"/>
        <dbReference type="ChEBI" id="CHEBI:15378"/>
        <dbReference type="ChEBI" id="CHEBI:16526"/>
        <dbReference type="ChEBI" id="CHEBI:32551"/>
        <dbReference type="ChEBI" id="CHEBI:57791"/>
        <dbReference type="EC" id="4.1.1.20"/>
    </reaction>
</comment>
<keyword evidence="2 12" id="KW-0028">Amino-acid biosynthesis</keyword>
<dbReference type="InterPro" id="IPR022643">
    <property type="entry name" value="De-COase2_C"/>
</dbReference>
<evidence type="ECO:0000256" key="9">
    <source>
        <dbReference type="ARBA" id="ARBA00060983"/>
    </source>
</evidence>
<dbReference type="EMBL" id="LQYW01000031">
    <property type="protein sequence ID" value="KYD31744.1"/>
    <property type="molecule type" value="Genomic_DNA"/>
</dbReference>
<dbReference type="InterPro" id="IPR022653">
    <property type="entry name" value="De-COase2_pyr-phos_BS"/>
</dbReference>
<dbReference type="Proteomes" id="UP000075324">
    <property type="component" value="Unassembled WGS sequence"/>
</dbReference>
<evidence type="ECO:0000313" key="17">
    <source>
        <dbReference type="EMBL" id="KYD31744.1"/>
    </source>
</evidence>
<feature type="binding site" evidence="12">
    <location>
        <position position="390"/>
    </location>
    <ligand>
        <name>substrate</name>
    </ligand>
</feature>
<dbReference type="GO" id="GO:0008836">
    <property type="term" value="F:diaminopimelate decarboxylase activity"/>
    <property type="evidence" value="ECO:0007669"/>
    <property type="project" value="UniProtKB-UniRule"/>
</dbReference>
<dbReference type="FunFam" id="2.40.37.10:FF:000003">
    <property type="entry name" value="Diaminopimelate decarboxylase"/>
    <property type="match status" value="1"/>
</dbReference>
<evidence type="ECO:0000256" key="2">
    <source>
        <dbReference type="ARBA" id="ARBA00022605"/>
    </source>
</evidence>
<dbReference type="Pfam" id="PF02784">
    <property type="entry name" value="Orn_Arg_deC_N"/>
    <property type="match status" value="1"/>
</dbReference>
<feature type="binding site" evidence="12">
    <location>
        <position position="334"/>
    </location>
    <ligand>
        <name>substrate</name>
    </ligand>
</feature>
<dbReference type="Gene3D" id="2.40.37.10">
    <property type="entry name" value="Lyase, Ornithine Decarboxylase, Chain A, domain 1"/>
    <property type="match status" value="1"/>
</dbReference>
<comment type="cofactor">
    <cofactor evidence="1 12 13 14">
        <name>pyridoxal 5'-phosphate</name>
        <dbReference type="ChEBI" id="CHEBI:597326"/>
    </cofactor>
</comment>
<sequence>MFFHGTSRVNDKGHLEIGGVDTVDLAKEYGTPLYIYDVALIRERARGFKEAFQKHGVKAQVAYASKAFSSIAMVQLAEEEGLSLDVVSGGELYTALQAGFPPERIHFHGNNKSRDELMMALDHGVGCIVVDNFYELELLEQLSKQYGKKTAILLRVTPGVEAHTHDYILTGQEDSKFGFDLNNGQADEALQKALSSLSFSVLGIHCHIGSQIFETTGFVLAAQKIFQKIAHWKETYGFVPAVVNLGGGFGIRYTSEDDPIPVSEYVDQIVEEVKKQASEKNIPMPEIWIEPGRSLVGDAGTTIYSIGSRKDVPNVRHYVAVDGGMSDNIRPALYDAKYEAVLANRVLDEKNEIVAIAGKCCESGDMLIWDLPLPKAAPGDYLAVFCTGAYGYSMANNYNRIPRPAVVFVENGEAQLVVKRETYEDLVRLDLPLKTKVNK</sequence>
<evidence type="ECO:0000256" key="11">
    <source>
        <dbReference type="ARBA" id="ARBA00074972"/>
    </source>
</evidence>
<dbReference type="AlphaFoldDB" id="A0A150N500"/>
<evidence type="ECO:0000256" key="6">
    <source>
        <dbReference type="ARBA" id="ARBA00023239"/>
    </source>
</evidence>
<protein>
    <recommendedName>
        <fullName evidence="11 12">Diaminopimelate decarboxylase</fullName>
        <shortName evidence="12">DAP decarboxylase</shortName>
        <shortName evidence="12">DAPDC</shortName>
        <ecNumber evidence="10 12">4.1.1.20</ecNumber>
    </recommendedName>
</protein>
<evidence type="ECO:0000256" key="8">
    <source>
        <dbReference type="ARBA" id="ARBA00060643"/>
    </source>
</evidence>
<keyword evidence="5 12" id="KW-0457">Lysine biosynthesis</keyword>
<dbReference type="InterPro" id="IPR002986">
    <property type="entry name" value="DAP_deCOOHase_LysA"/>
</dbReference>
<dbReference type="FunFam" id="3.20.20.10:FF:000003">
    <property type="entry name" value="Diaminopimelate decarboxylase"/>
    <property type="match status" value="1"/>
</dbReference>
<dbReference type="EC" id="4.1.1.20" evidence="10 12"/>
<dbReference type="PROSITE" id="PS00878">
    <property type="entry name" value="ODR_DC_2_1"/>
    <property type="match status" value="1"/>
</dbReference>
<feature type="domain" description="Orn/DAP/Arg decarboxylase 2 C-terminal" evidence="15">
    <location>
        <begin position="34"/>
        <end position="388"/>
    </location>
</feature>
<feature type="domain" description="Orn/DAP/Arg decarboxylase 2 N-terminal" evidence="16">
    <location>
        <begin position="40"/>
        <end position="296"/>
    </location>
</feature>
<evidence type="ECO:0000256" key="1">
    <source>
        <dbReference type="ARBA" id="ARBA00001933"/>
    </source>
</evidence>
<name>A0A150N500_9BACL</name>
<comment type="caution">
    <text evidence="17">The sequence shown here is derived from an EMBL/GenBank/DDBJ whole genome shotgun (WGS) entry which is preliminary data.</text>
</comment>
<dbReference type="SUPFAM" id="SSF50621">
    <property type="entry name" value="Alanine racemase C-terminal domain-like"/>
    <property type="match status" value="1"/>
</dbReference>
<evidence type="ECO:0000256" key="14">
    <source>
        <dbReference type="RuleBase" id="RU003738"/>
    </source>
</evidence>
<evidence type="ECO:0000256" key="7">
    <source>
        <dbReference type="ARBA" id="ARBA00050464"/>
    </source>
</evidence>
<evidence type="ECO:0000256" key="4">
    <source>
        <dbReference type="ARBA" id="ARBA00022898"/>
    </source>
</evidence>
<dbReference type="PRINTS" id="PR01179">
    <property type="entry name" value="ODADCRBXLASE"/>
</dbReference>
<dbReference type="InterPro" id="IPR000183">
    <property type="entry name" value="Orn/DAP/Arg_de-COase"/>
</dbReference>
<dbReference type="PRINTS" id="PR01181">
    <property type="entry name" value="DAPDCRBXLASE"/>
</dbReference>
<dbReference type="PANTHER" id="PTHR43727:SF2">
    <property type="entry name" value="GROUP IV DECARBOXYLASE"/>
    <property type="match status" value="1"/>
</dbReference>
<evidence type="ECO:0000313" key="18">
    <source>
        <dbReference type="Proteomes" id="UP000075324"/>
    </source>
</evidence>
<feature type="binding site" evidence="12">
    <location>
        <position position="362"/>
    </location>
    <ligand>
        <name>substrate</name>
    </ligand>
</feature>
<evidence type="ECO:0000256" key="5">
    <source>
        <dbReference type="ARBA" id="ARBA00023154"/>
    </source>
</evidence>
<dbReference type="Pfam" id="PF00278">
    <property type="entry name" value="Orn_DAP_Arg_deC"/>
    <property type="match status" value="1"/>
</dbReference>
<organism evidence="17 18">
    <name type="scientific">Parageobacillus toebii</name>
    <dbReference type="NCBI Taxonomy" id="153151"/>
    <lineage>
        <taxon>Bacteria</taxon>
        <taxon>Bacillati</taxon>
        <taxon>Bacillota</taxon>
        <taxon>Bacilli</taxon>
        <taxon>Bacillales</taxon>
        <taxon>Anoxybacillaceae</taxon>
        <taxon>Parageobacillus</taxon>
    </lineage>
</organism>
<feature type="binding site" evidence="12">
    <location>
        <position position="248"/>
    </location>
    <ligand>
        <name>pyridoxal 5'-phosphate</name>
        <dbReference type="ChEBI" id="CHEBI:597326"/>
    </ligand>
</feature>